<organism evidence="1 2">
    <name type="scientific">Araneus ventricosus</name>
    <name type="common">Orbweaver spider</name>
    <name type="synonym">Epeira ventricosa</name>
    <dbReference type="NCBI Taxonomy" id="182803"/>
    <lineage>
        <taxon>Eukaryota</taxon>
        <taxon>Metazoa</taxon>
        <taxon>Ecdysozoa</taxon>
        <taxon>Arthropoda</taxon>
        <taxon>Chelicerata</taxon>
        <taxon>Arachnida</taxon>
        <taxon>Araneae</taxon>
        <taxon>Araneomorphae</taxon>
        <taxon>Entelegynae</taxon>
        <taxon>Araneoidea</taxon>
        <taxon>Araneidae</taxon>
        <taxon>Araneus</taxon>
    </lineage>
</organism>
<accession>A0A4Y2QPM0</accession>
<protein>
    <submittedName>
        <fullName evidence="1">Uncharacterized protein</fullName>
    </submittedName>
</protein>
<comment type="caution">
    <text evidence="1">The sequence shown here is derived from an EMBL/GenBank/DDBJ whole genome shotgun (WGS) entry which is preliminary data.</text>
</comment>
<gene>
    <name evidence="1" type="ORF">AVEN_57637_1</name>
</gene>
<dbReference type="Proteomes" id="UP000499080">
    <property type="component" value="Unassembled WGS sequence"/>
</dbReference>
<name>A0A4Y2QPM0_ARAVE</name>
<proteinExistence type="predicted"/>
<evidence type="ECO:0000313" key="2">
    <source>
        <dbReference type="Proteomes" id="UP000499080"/>
    </source>
</evidence>
<dbReference type="EMBL" id="BGPR01014450">
    <property type="protein sequence ID" value="GBN65271.1"/>
    <property type="molecule type" value="Genomic_DNA"/>
</dbReference>
<sequence>MIHWTKVKMWLFAHGVTCFHEYGVIRNKEAENLLRMNGLENQQRERGAEVLVSFPLPDEIYFWQEHLAVGAEHTTVVVLQEQPVDRLSTDRCL</sequence>
<evidence type="ECO:0000313" key="1">
    <source>
        <dbReference type="EMBL" id="GBN65271.1"/>
    </source>
</evidence>
<keyword evidence="2" id="KW-1185">Reference proteome</keyword>
<dbReference type="AlphaFoldDB" id="A0A4Y2QPM0"/>
<reference evidence="1 2" key="1">
    <citation type="journal article" date="2019" name="Sci. Rep.">
        <title>Orb-weaving spider Araneus ventricosus genome elucidates the spidroin gene catalogue.</title>
        <authorList>
            <person name="Kono N."/>
            <person name="Nakamura H."/>
            <person name="Ohtoshi R."/>
            <person name="Moran D.A.P."/>
            <person name="Shinohara A."/>
            <person name="Yoshida Y."/>
            <person name="Fujiwara M."/>
            <person name="Mori M."/>
            <person name="Tomita M."/>
            <person name="Arakawa K."/>
        </authorList>
    </citation>
    <scope>NUCLEOTIDE SEQUENCE [LARGE SCALE GENOMIC DNA]</scope>
</reference>